<reference evidence="2 3" key="1">
    <citation type="submission" date="2016-10" db="EMBL/GenBank/DDBJ databases">
        <authorList>
            <person name="de Groot N.N."/>
        </authorList>
    </citation>
    <scope>NUCLEOTIDE SEQUENCE [LARGE SCALE GENOMIC DNA]</scope>
    <source>
        <strain evidence="2 3">MT12</strain>
    </source>
</reference>
<dbReference type="AlphaFoldDB" id="A0A1H4ZV29"/>
<dbReference type="EMBL" id="FNTH01000001">
    <property type="protein sequence ID" value="SED33311.1"/>
    <property type="molecule type" value="Genomic_DNA"/>
</dbReference>
<keyword evidence="1" id="KW-1133">Transmembrane helix</keyword>
<dbReference type="Proteomes" id="UP000198992">
    <property type="component" value="Unassembled WGS sequence"/>
</dbReference>
<keyword evidence="1" id="KW-0812">Transmembrane</keyword>
<protein>
    <submittedName>
        <fullName evidence="2">Uncharacterized protein</fullName>
    </submittedName>
</protein>
<sequence>MRSVLKEGAAEITGKHSVSLSSPRRGNPLRLRGKGPSWFGLVLFFLAVDLVLAAAAWNAVDFFRH</sequence>
<feature type="transmembrane region" description="Helical" evidence="1">
    <location>
        <begin position="38"/>
        <end position="60"/>
    </location>
</feature>
<gene>
    <name evidence="2" type="ORF">SAMN05444164_4465</name>
</gene>
<accession>A0A1H4ZV29</accession>
<proteinExistence type="predicted"/>
<name>A0A1H4ZV29_9BRAD</name>
<keyword evidence="1" id="KW-0472">Membrane</keyword>
<evidence type="ECO:0000256" key="1">
    <source>
        <dbReference type="SAM" id="Phobius"/>
    </source>
</evidence>
<organism evidence="2 3">
    <name type="scientific">Bradyrhizobium erythrophlei</name>
    <dbReference type="NCBI Taxonomy" id="1437360"/>
    <lineage>
        <taxon>Bacteria</taxon>
        <taxon>Pseudomonadati</taxon>
        <taxon>Pseudomonadota</taxon>
        <taxon>Alphaproteobacteria</taxon>
        <taxon>Hyphomicrobiales</taxon>
        <taxon>Nitrobacteraceae</taxon>
        <taxon>Bradyrhizobium</taxon>
    </lineage>
</organism>
<evidence type="ECO:0000313" key="3">
    <source>
        <dbReference type="Proteomes" id="UP000198992"/>
    </source>
</evidence>
<evidence type="ECO:0000313" key="2">
    <source>
        <dbReference type="EMBL" id="SED33311.1"/>
    </source>
</evidence>